<keyword evidence="1 4" id="KW-0808">Transferase</keyword>
<dbReference type="InterPro" id="IPR051016">
    <property type="entry name" value="Diverse_Substrate_AcTransf"/>
</dbReference>
<dbReference type="PANTHER" id="PTHR10545:SF29">
    <property type="entry name" value="GH14572P-RELATED"/>
    <property type="match status" value="1"/>
</dbReference>
<dbReference type="PROSITE" id="PS51186">
    <property type="entry name" value="GNAT"/>
    <property type="match status" value="1"/>
</dbReference>
<keyword evidence="2" id="KW-0012">Acyltransferase</keyword>
<dbReference type="CDD" id="cd04301">
    <property type="entry name" value="NAT_SF"/>
    <property type="match status" value="1"/>
</dbReference>
<dbReference type="SUPFAM" id="SSF55729">
    <property type="entry name" value="Acyl-CoA N-acyltransferases (Nat)"/>
    <property type="match status" value="1"/>
</dbReference>
<sequence length="162" mass="17359">MYDVVTADLENPEHANAVLAVLNAYASDPMGGGEPLSAHTQKNLIASLKKRSNIYTILAFDSQEPIGIALCFEGFSTFACKPLLNIHDFAVVPKYRGQGVGTQLLARVKQLARNLGCCKITLEVLDGNAPAKALYVSQGFAPYTLGPQTGHAVLMQCPIENP</sequence>
<dbReference type="AlphaFoldDB" id="A0A356LGA6"/>
<dbReference type="Pfam" id="PF00583">
    <property type="entry name" value="Acetyltransf_1"/>
    <property type="match status" value="1"/>
</dbReference>
<evidence type="ECO:0000313" key="5">
    <source>
        <dbReference type="Proteomes" id="UP000264036"/>
    </source>
</evidence>
<dbReference type="PANTHER" id="PTHR10545">
    <property type="entry name" value="DIAMINE N-ACETYLTRANSFERASE"/>
    <property type="match status" value="1"/>
</dbReference>
<evidence type="ECO:0000259" key="3">
    <source>
        <dbReference type="PROSITE" id="PS51186"/>
    </source>
</evidence>
<dbReference type="EMBL" id="DOEK01000028">
    <property type="protein sequence ID" value="HBP30053.1"/>
    <property type="molecule type" value="Genomic_DNA"/>
</dbReference>
<evidence type="ECO:0000313" key="4">
    <source>
        <dbReference type="EMBL" id="HBP30053.1"/>
    </source>
</evidence>
<evidence type="ECO:0000256" key="1">
    <source>
        <dbReference type="ARBA" id="ARBA00022679"/>
    </source>
</evidence>
<name>A0A356LGA6_9BURK</name>
<dbReference type="Proteomes" id="UP000264036">
    <property type="component" value="Unassembled WGS sequence"/>
</dbReference>
<dbReference type="GO" id="GO:0008080">
    <property type="term" value="F:N-acetyltransferase activity"/>
    <property type="evidence" value="ECO:0007669"/>
    <property type="project" value="UniProtKB-ARBA"/>
</dbReference>
<feature type="domain" description="N-acetyltransferase" evidence="3">
    <location>
        <begin position="5"/>
        <end position="160"/>
    </location>
</feature>
<dbReference type="Gene3D" id="3.40.630.30">
    <property type="match status" value="1"/>
</dbReference>
<protein>
    <submittedName>
        <fullName evidence="4">GNAT family N-acetyltransferase</fullName>
    </submittedName>
</protein>
<dbReference type="InterPro" id="IPR016181">
    <property type="entry name" value="Acyl_CoA_acyltransferase"/>
</dbReference>
<comment type="caution">
    <text evidence="4">The sequence shown here is derived from an EMBL/GenBank/DDBJ whole genome shotgun (WGS) entry which is preliminary data.</text>
</comment>
<dbReference type="InterPro" id="IPR000182">
    <property type="entry name" value="GNAT_dom"/>
</dbReference>
<organism evidence="4 5">
    <name type="scientific">Advenella kashmirensis</name>
    <dbReference type="NCBI Taxonomy" id="310575"/>
    <lineage>
        <taxon>Bacteria</taxon>
        <taxon>Pseudomonadati</taxon>
        <taxon>Pseudomonadota</taxon>
        <taxon>Betaproteobacteria</taxon>
        <taxon>Burkholderiales</taxon>
        <taxon>Alcaligenaceae</taxon>
    </lineage>
</organism>
<evidence type="ECO:0000256" key="2">
    <source>
        <dbReference type="ARBA" id="ARBA00023315"/>
    </source>
</evidence>
<proteinExistence type="predicted"/>
<accession>A0A356LGA6</accession>
<reference evidence="4 5" key="1">
    <citation type="journal article" date="2018" name="Nat. Biotechnol.">
        <title>A standardized bacterial taxonomy based on genome phylogeny substantially revises the tree of life.</title>
        <authorList>
            <person name="Parks D.H."/>
            <person name="Chuvochina M."/>
            <person name="Waite D.W."/>
            <person name="Rinke C."/>
            <person name="Skarshewski A."/>
            <person name="Chaumeil P.A."/>
            <person name="Hugenholtz P."/>
        </authorList>
    </citation>
    <scope>NUCLEOTIDE SEQUENCE [LARGE SCALE GENOMIC DNA]</scope>
    <source>
        <strain evidence="4">UBA10707</strain>
    </source>
</reference>
<gene>
    <name evidence="4" type="ORF">DD666_11625</name>
</gene>